<feature type="compositionally biased region" description="Basic and acidic residues" evidence="2">
    <location>
        <begin position="951"/>
        <end position="971"/>
    </location>
</feature>
<comment type="caution">
    <text evidence="3">The sequence shown here is derived from an EMBL/GenBank/DDBJ whole genome shotgun (WGS) entry which is preliminary data.</text>
</comment>
<keyword evidence="1" id="KW-0175">Coiled coil</keyword>
<keyword evidence="4" id="KW-1185">Reference proteome</keyword>
<feature type="coiled-coil region" evidence="1">
    <location>
        <begin position="145"/>
        <end position="345"/>
    </location>
</feature>
<feature type="compositionally biased region" description="Polar residues" evidence="2">
    <location>
        <begin position="816"/>
        <end position="828"/>
    </location>
</feature>
<dbReference type="EMBL" id="JAVFWL010000006">
    <property type="protein sequence ID" value="KAK6760840.1"/>
    <property type="molecule type" value="Genomic_DNA"/>
</dbReference>
<name>A0ABR1EE24_NECAM</name>
<feature type="coiled-coil region" evidence="1">
    <location>
        <begin position="471"/>
        <end position="540"/>
    </location>
</feature>
<dbReference type="PANTHER" id="PTHR15742:SF5">
    <property type="entry name" value="GIRDIN"/>
    <property type="match status" value="1"/>
</dbReference>
<gene>
    <name evidence="3" type="primary">Necator_chrX.g22215</name>
    <name evidence="3" type="ORF">RB195_022054</name>
</gene>
<feature type="coiled-coil region" evidence="1">
    <location>
        <begin position="10"/>
        <end position="37"/>
    </location>
</feature>
<dbReference type="PANTHER" id="PTHR15742">
    <property type="entry name" value="GIRDIN"/>
    <property type="match status" value="1"/>
</dbReference>
<evidence type="ECO:0000313" key="3">
    <source>
        <dbReference type="EMBL" id="KAK6760840.1"/>
    </source>
</evidence>
<feature type="region of interest" description="Disordered" evidence="2">
    <location>
        <begin position="908"/>
        <end position="994"/>
    </location>
</feature>
<dbReference type="InterPro" id="IPR049885">
    <property type="entry name" value="MTCL1-3"/>
</dbReference>
<proteinExistence type="predicted"/>
<organism evidence="3 4">
    <name type="scientific">Necator americanus</name>
    <name type="common">Human hookworm</name>
    <dbReference type="NCBI Taxonomy" id="51031"/>
    <lineage>
        <taxon>Eukaryota</taxon>
        <taxon>Metazoa</taxon>
        <taxon>Ecdysozoa</taxon>
        <taxon>Nematoda</taxon>
        <taxon>Chromadorea</taxon>
        <taxon>Rhabditida</taxon>
        <taxon>Rhabditina</taxon>
        <taxon>Rhabditomorpha</taxon>
        <taxon>Strongyloidea</taxon>
        <taxon>Ancylostomatidae</taxon>
        <taxon>Bunostominae</taxon>
        <taxon>Necator</taxon>
    </lineage>
</organism>
<feature type="coiled-coil region" evidence="1">
    <location>
        <begin position="389"/>
        <end position="434"/>
    </location>
</feature>
<dbReference type="Proteomes" id="UP001303046">
    <property type="component" value="Unassembled WGS sequence"/>
</dbReference>
<protein>
    <submittedName>
        <fullName evidence="3">Uncharacterized protein</fullName>
    </submittedName>
</protein>
<feature type="region of interest" description="Disordered" evidence="2">
    <location>
        <begin position="776"/>
        <end position="833"/>
    </location>
</feature>
<accession>A0ABR1EE24</accession>
<evidence type="ECO:0000313" key="4">
    <source>
        <dbReference type="Proteomes" id="UP001303046"/>
    </source>
</evidence>
<evidence type="ECO:0000256" key="1">
    <source>
        <dbReference type="SAM" id="Coils"/>
    </source>
</evidence>
<feature type="region of interest" description="Disordered" evidence="2">
    <location>
        <begin position="884"/>
        <end position="903"/>
    </location>
</feature>
<sequence length="994" mass="114934">MPNFLSYQWAGSTSRIKNELKKRIETLEKELGELKAASIVSNLQWNGTAPDEIEQCCEVLASIETQTSRLCKQVEKIDQAQRDERRRSLSKDSSATIIAELANLLNELKNIHTIMDNIKPGCSSLARRSPLKESALPFANECAKCAENEKVIEEQQNEVVFYKKKNKDLTNQILQTEDRWTIEIEKQRQIFENEIKSLSVRLADSKRQLEEQSQILQSKSLNLIEKTRSMEEQEERCNRLQHELEEQKKEKQELEQNRRSVREFEIKYKKLESIFEQEREKMNGERSRAKIEVTTLKKIAEDAEELLRTTAQELKVKESTWKTDRANLEREIASLKKQMLASRNGERSEHEDKVSFIKASLHDSETDDPPSLARHESDNITVIDLKKKLAVYEKKCTDCESKLEEMKIANTDLLDQLNKARQGWQKDKEAHQHKLRQTEKIRIVEMDALQQKFSSRMRIMEDTNKSLHSQLVLARRERDTHKETIASFERKLLEDRKEHDTRDTEMQRAQEKIKDMQKSLSDVQAELERANTDLRLTKEARKADQILWKIDRARGRSEKLSDEDVQAMEQLQTKFRDCEKFYVRETERLTEKLKVMSQEFKKQRNAHERIVTELREHVRVLEIEQRNLSLKKDSQTAASEILEAGAAKLQQAVHLNELQRLTRKYRLSSIIDQLQFVTDPIRRSTRSDVDSNPDGIKYIINQLITIRDEDAQALVPNDDRSASIQTFADKNGYTPSLSEYDGTYDNVSQSSLSIRSVASMPVRSTVSSDTRIGIERYGRHISRRPYPDHTLEERDDDSNKGVDTDERSVPVPHTVPRTSSFEQNNENGTYPHRAGTTNILCRVRREELARGGQPSVRLMARAFEAIDNCRPPEKQFFFGMRKSRSVETTHSRQPVKVDTPSTLKHSISNVDVEEASPYATLPRGGRNPFKNMGSKLVERVRRSLSRSSRQSNEHTETTDTKADKNPAKADKSSATLKKTKKRSAEAKARKTSGG</sequence>
<reference evidence="3 4" key="1">
    <citation type="submission" date="2023-08" db="EMBL/GenBank/DDBJ databases">
        <title>A Necator americanus chromosomal reference genome.</title>
        <authorList>
            <person name="Ilik V."/>
            <person name="Petrzelkova K.J."/>
            <person name="Pardy F."/>
            <person name="Fuh T."/>
            <person name="Niatou-Singa F.S."/>
            <person name="Gouil Q."/>
            <person name="Baker L."/>
            <person name="Ritchie M.E."/>
            <person name="Jex A.R."/>
            <person name="Gazzola D."/>
            <person name="Li H."/>
            <person name="Toshio Fujiwara R."/>
            <person name="Zhan B."/>
            <person name="Aroian R.V."/>
            <person name="Pafco B."/>
            <person name="Schwarz E.M."/>
        </authorList>
    </citation>
    <scope>NUCLEOTIDE SEQUENCE [LARGE SCALE GENOMIC DNA]</scope>
    <source>
        <strain evidence="3 4">Aroian</strain>
        <tissue evidence="3">Whole animal</tissue>
    </source>
</reference>
<feature type="compositionally biased region" description="Basic and acidic residues" evidence="2">
    <location>
        <begin position="785"/>
        <end position="808"/>
    </location>
</feature>
<evidence type="ECO:0000256" key="2">
    <source>
        <dbReference type="SAM" id="MobiDB-lite"/>
    </source>
</evidence>